<sequence length="927" mass="101308">MSGTVRLIMFIIYVLFLCGTRVVYSDLCPRQCLPGSCCEVEENDFRCCPYANGVCCSDGRNCCPQGTKCDLEPGYCRSPNGTVLPSKHISERVIGDFKTSTLDMVLRRLSTDYIMCPDRQSVCQDNTTCCPMSGEIWGCCQHANAICCPDGEHCCPHGSVCDMVHRSCKPANSNEIPEIKESSHTLHLVSASAPARLNPNVNPSKAGWRKKIHKLSAKYLLAYSGVVCPDPLYECPANTTCCPSPDETWACCPIPQTVPFPGVSNKALNKFLEQIYNNKNGSYSVENFNLTYMSLSTLNGTQLCPDAKSRCSDEQTCCKLKTGEWGCCPVINAVCCSDGEHCCPEGYQCDLSVGECIKRSKSSNELKTFLPNISLSSLSTKIKDNNRCPNSDVYCEDNSTCCKHDQEWGCCLFSNAVCCSDGIHCCPANTVCDLKAEMCIGESSDIVTKLQLKSKPKFNSFKYNSRISICSDMKSVCINGTCCSNKNDQLSTLCCPYENAVCCNDGEHCCPKGTTCDMVNGGCIVSQEDLSKSNSVPLLTKISALHVTSKNNTQSTVFTQVCPGGKAKCPDSATCCKLSSGEYACCPIPNAICCTDDIHCCPSGTSCDYKTLSCIKTDNGHSIGSPTANELLHNPGLLFTGVRDHVCPGHQSTCADDQTCCPLPDKSWGCCPLKNGICCGDHLHCCPAGSICDLDTKQCILQIEYNQSTTKIVDDGFTMHKANQKLSDSLYSQPVESISTIDTFIQAKWCGACGDTWACCPDVTFTSWSCCPYVGGECCIGQNTCCPPGSRCLNNGKCEKIQKNIIKSSAPTLIPSISMNNNIQRPHFIKQNNEKENFQIEMSNSAKPAQRNILLLVRHYRRLKRQLHTICPDSLHYCGKSEQCCLSNKFGYTCIPNESICCESSMNTYCLISKDCSLDGKFCVDKY</sequence>
<dbReference type="AlphaFoldDB" id="A0AA85APS6"/>
<evidence type="ECO:0000256" key="2">
    <source>
        <dbReference type="ARBA" id="ARBA00010093"/>
    </source>
</evidence>
<keyword evidence="4" id="KW-1015">Disulfide bond</keyword>
<evidence type="ECO:0000256" key="3">
    <source>
        <dbReference type="ARBA" id="ARBA00022525"/>
    </source>
</evidence>
<dbReference type="InterPro" id="IPR000118">
    <property type="entry name" value="Granulin"/>
</dbReference>
<feature type="domain" description="Granulins" evidence="6">
    <location>
        <begin position="679"/>
        <end position="692"/>
    </location>
</feature>
<dbReference type="Pfam" id="PF00396">
    <property type="entry name" value="Granulin"/>
    <property type="match status" value="8"/>
</dbReference>
<organism evidence="7 8">
    <name type="scientific">Schistosoma margrebowiei</name>
    <dbReference type="NCBI Taxonomy" id="48269"/>
    <lineage>
        <taxon>Eukaryota</taxon>
        <taxon>Metazoa</taxon>
        <taxon>Spiralia</taxon>
        <taxon>Lophotrochozoa</taxon>
        <taxon>Platyhelminthes</taxon>
        <taxon>Trematoda</taxon>
        <taxon>Digenea</taxon>
        <taxon>Strigeidida</taxon>
        <taxon>Schistosomatoidea</taxon>
        <taxon>Schistosomatidae</taxon>
        <taxon>Schistosoma</taxon>
    </lineage>
</organism>
<evidence type="ECO:0000256" key="5">
    <source>
        <dbReference type="SAM" id="SignalP"/>
    </source>
</evidence>
<dbReference type="PANTHER" id="PTHR12274">
    <property type="entry name" value="GRANULIN"/>
    <property type="match status" value="1"/>
</dbReference>
<name>A0AA85APS6_9TREM</name>
<protein>
    <submittedName>
        <fullName evidence="8">Granulin</fullName>
    </submittedName>
</protein>
<dbReference type="SUPFAM" id="SSF57277">
    <property type="entry name" value="Granulin repeat"/>
    <property type="match status" value="4"/>
</dbReference>
<dbReference type="InterPro" id="IPR039036">
    <property type="entry name" value="Granulin_fam"/>
</dbReference>
<reference evidence="8" key="1">
    <citation type="submission" date="2023-11" db="UniProtKB">
        <authorList>
            <consortium name="WormBaseParasite"/>
        </authorList>
    </citation>
    <scope>IDENTIFICATION</scope>
</reference>
<comment type="subcellular location">
    <subcellularLocation>
        <location evidence="1">Secreted</location>
    </subcellularLocation>
</comment>
<comment type="similarity">
    <text evidence="2">Belongs to the granulin family.</text>
</comment>
<dbReference type="GO" id="GO:0005576">
    <property type="term" value="C:extracellular region"/>
    <property type="evidence" value="ECO:0007669"/>
    <property type="project" value="UniProtKB-SubCell"/>
</dbReference>
<accession>A0AA85APS6</accession>
<dbReference type="Proteomes" id="UP000050790">
    <property type="component" value="Unassembled WGS sequence"/>
</dbReference>
<dbReference type="Gene3D" id="2.10.25.160">
    <property type="entry name" value="Granulin"/>
    <property type="match status" value="9"/>
</dbReference>
<dbReference type="PROSITE" id="PS00799">
    <property type="entry name" value="GRANULINS"/>
    <property type="match status" value="6"/>
</dbReference>
<feature type="domain" description="Granulins" evidence="6">
    <location>
        <begin position="594"/>
        <end position="607"/>
    </location>
</feature>
<feature type="domain" description="Granulins" evidence="6">
    <location>
        <begin position="503"/>
        <end position="516"/>
    </location>
</feature>
<keyword evidence="3" id="KW-0964">Secreted</keyword>
<feature type="domain" description="Granulins" evidence="6">
    <location>
        <begin position="148"/>
        <end position="161"/>
    </location>
</feature>
<keyword evidence="5" id="KW-0732">Signal</keyword>
<dbReference type="InterPro" id="IPR037277">
    <property type="entry name" value="Granulin_sf"/>
</dbReference>
<feature type="signal peptide" evidence="5">
    <location>
        <begin position="1"/>
        <end position="25"/>
    </location>
</feature>
<evidence type="ECO:0000259" key="6">
    <source>
        <dbReference type="PROSITE" id="PS00799"/>
    </source>
</evidence>
<evidence type="ECO:0000313" key="7">
    <source>
        <dbReference type="Proteomes" id="UP000050790"/>
    </source>
</evidence>
<dbReference type="PANTHER" id="PTHR12274:SF3">
    <property type="entry name" value="PROGRANULIN"/>
    <property type="match status" value="1"/>
</dbReference>
<dbReference type="SMART" id="SM00277">
    <property type="entry name" value="GRAN"/>
    <property type="match status" value="7"/>
</dbReference>
<feature type="domain" description="Granulins" evidence="6">
    <location>
        <begin position="419"/>
        <end position="432"/>
    </location>
</feature>
<dbReference type="WBParaSite" id="SMRG1_96890.2">
    <property type="protein sequence ID" value="SMRG1_96890.2"/>
    <property type="gene ID" value="SMRG1_96890"/>
</dbReference>
<feature type="chain" id="PRO_5041713557" evidence="5">
    <location>
        <begin position="26"/>
        <end position="927"/>
    </location>
</feature>
<feature type="domain" description="Granulins" evidence="6">
    <location>
        <begin position="336"/>
        <end position="349"/>
    </location>
</feature>
<evidence type="ECO:0000313" key="8">
    <source>
        <dbReference type="WBParaSite" id="SMRG1_96890.2"/>
    </source>
</evidence>
<evidence type="ECO:0000256" key="1">
    <source>
        <dbReference type="ARBA" id="ARBA00004613"/>
    </source>
</evidence>
<proteinExistence type="inferred from homology"/>
<evidence type="ECO:0000256" key="4">
    <source>
        <dbReference type="ARBA" id="ARBA00023157"/>
    </source>
</evidence>